<feature type="chain" id="PRO_5029571735" description="Rad21/Rec8-like protein C-terminal eukaryotic domain-containing protein" evidence="8">
    <location>
        <begin position="19"/>
        <end position="118"/>
    </location>
</feature>
<evidence type="ECO:0000256" key="4">
    <source>
        <dbReference type="ARBA" id="ARBA00022776"/>
    </source>
</evidence>
<evidence type="ECO:0000256" key="1">
    <source>
        <dbReference type="ARBA" id="ARBA00004123"/>
    </source>
</evidence>
<dbReference type="EMBL" id="JABFAD010000013">
    <property type="protein sequence ID" value="MBA0816326.1"/>
    <property type="molecule type" value="Genomic_DNA"/>
</dbReference>
<dbReference type="OrthoDB" id="10071381at2759"/>
<keyword evidence="4" id="KW-0498">Mitosis</keyword>
<evidence type="ECO:0000313" key="11">
    <source>
        <dbReference type="Proteomes" id="UP000593560"/>
    </source>
</evidence>
<feature type="domain" description="Rad21/Rec8-like protein C-terminal eukaryotic" evidence="9">
    <location>
        <begin position="61"/>
        <end position="113"/>
    </location>
</feature>
<accession>A0A7J9I2I5</accession>
<evidence type="ECO:0000259" key="9">
    <source>
        <dbReference type="Pfam" id="PF04824"/>
    </source>
</evidence>
<keyword evidence="8" id="KW-0732">Signal</keyword>
<evidence type="ECO:0000256" key="8">
    <source>
        <dbReference type="SAM" id="SignalP"/>
    </source>
</evidence>
<evidence type="ECO:0000313" key="10">
    <source>
        <dbReference type="EMBL" id="MBA0816326.1"/>
    </source>
</evidence>
<keyword evidence="6" id="KW-0539">Nucleus</keyword>
<proteinExistence type="inferred from homology"/>
<dbReference type="InterPro" id="IPR039781">
    <property type="entry name" value="Rad21/Rec8-like"/>
</dbReference>
<dbReference type="GO" id="GO:0008278">
    <property type="term" value="C:cohesin complex"/>
    <property type="evidence" value="ECO:0007669"/>
    <property type="project" value="InterPro"/>
</dbReference>
<evidence type="ECO:0000256" key="3">
    <source>
        <dbReference type="ARBA" id="ARBA00022618"/>
    </source>
</evidence>
<dbReference type="AlphaFoldDB" id="A0A7J9I2I5"/>
<sequence length="118" mass="13620">MMMSYVRMMMMACHVMKAVFLKIVDGPLAQVHIFMVANTPFFRAVAKYLQNLLEDEAVHGRKVLSMDSLLARKTRKEASRMFFETLVLKTRDYIHVEQVKPFANICIKAGAKLMKSDF</sequence>
<dbReference type="PANTHER" id="PTHR12585:SF69">
    <property type="entry name" value="FI11703P"/>
    <property type="match status" value="1"/>
</dbReference>
<keyword evidence="11" id="KW-1185">Reference proteome</keyword>
<dbReference type="InterPro" id="IPR006909">
    <property type="entry name" value="Rad21/Rec8_C_eu"/>
</dbReference>
<dbReference type="GO" id="GO:0005634">
    <property type="term" value="C:nucleus"/>
    <property type="evidence" value="ECO:0007669"/>
    <property type="project" value="UniProtKB-SubCell"/>
</dbReference>
<evidence type="ECO:0000256" key="5">
    <source>
        <dbReference type="ARBA" id="ARBA00022829"/>
    </source>
</evidence>
<dbReference type="GO" id="GO:0003682">
    <property type="term" value="F:chromatin binding"/>
    <property type="evidence" value="ECO:0007669"/>
    <property type="project" value="TreeGrafter"/>
</dbReference>
<comment type="subunit">
    <text evidence="7">Component of the cohesin complex.</text>
</comment>
<comment type="similarity">
    <text evidence="2">Belongs to the rad21 family.</text>
</comment>
<dbReference type="FunFam" id="1.10.10.580:FF:000002">
    <property type="entry name" value="Sister chromatid cohesion 1 protein 4"/>
    <property type="match status" value="1"/>
</dbReference>
<organism evidence="10 11">
    <name type="scientific">Gossypium harknessii</name>
    <dbReference type="NCBI Taxonomy" id="34285"/>
    <lineage>
        <taxon>Eukaryota</taxon>
        <taxon>Viridiplantae</taxon>
        <taxon>Streptophyta</taxon>
        <taxon>Embryophyta</taxon>
        <taxon>Tracheophyta</taxon>
        <taxon>Spermatophyta</taxon>
        <taxon>Magnoliopsida</taxon>
        <taxon>eudicotyledons</taxon>
        <taxon>Gunneridae</taxon>
        <taxon>Pentapetalae</taxon>
        <taxon>rosids</taxon>
        <taxon>malvids</taxon>
        <taxon>Malvales</taxon>
        <taxon>Malvaceae</taxon>
        <taxon>Malvoideae</taxon>
        <taxon>Gossypium</taxon>
    </lineage>
</organism>
<dbReference type="PANTHER" id="PTHR12585">
    <property type="entry name" value="SCC1 / RAD21 FAMILY MEMBER"/>
    <property type="match status" value="1"/>
</dbReference>
<keyword evidence="4" id="KW-0131">Cell cycle</keyword>
<reference evidence="10 11" key="1">
    <citation type="journal article" date="2019" name="Genome Biol. Evol.">
        <title>Insights into the evolution of the New World diploid cottons (Gossypium, subgenus Houzingenia) based on genome sequencing.</title>
        <authorList>
            <person name="Grover C.E."/>
            <person name="Arick M.A. 2nd"/>
            <person name="Thrash A."/>
            <person name="Conover J.L."/>
            <person name="Sanders W.S."/>
            <person name="Peterson D.G."/>
            <person name="Frelichowski J.E."/>
            <person name="Scheffler J.A."/>
            <person name="Scheffler B.E."/>
            <person name="Wendel J.F."/>
        </authorList>
    </citation>
    <scope>NUCLEOTIDE SEQUENCE [LARGE SCALE GENOMIC DNA]</scope>
    <source>
        <strain evidence="10">0</strain>
        <tissue evidence="10">Leaf</tissue>
    </source>
</reference>
<feature type="signal peptide" evidence="8">
    <location>
        <begin position="1"/>
        <end position="18"/>
    </location>
</feature>
<dbReference type="InterPro" id="IPR023093">
    <property type="entry name" value="ScpA-like_C"/>
</dbReference>
<name>A0A7J9I2I5_9ROSI</name>
<comment type="subcellular location">
    <subcellularLocation>
        <location evidence="1">Nucleus</location>
    </subcellularLocation>
</comment>
<comment type="caution">
    <text evidence="10">The sequence shown here is derived from an EMBL/GenBank/DDBJ whole genome shotgun (WGS) entry which is preliminary data.</text>
</comment>
<dbReference type="GO" id="GO:0051301">
    <property type="term" value="P:cell division"/>
    <property type="evidence" value="ECO:0007669"/>
    <property type="project" value="UniProtKB-KW"/>
</dbReference>
<dbReference type="GO" id="GO:0007059">
    <property type="term" value="P:chromosome segregation"/>
    <property type="evidence" value="ECO:0007669"/>
    <property type="project" value="UniProtKB-KW"/>
</dbReference>
<evidence type="ECO:0000256" key="6">
    <source>
        <dbReference type="ARBA" id="ARBA00023242"/>
    </source>
</evidence>
<dbReference type="GO" id="GO:1990414">
    <property type="term" value="P:replication-born double-strand break repair via sister chromatid exchange"/>
    <property type="evidence" value="ECO:0007669"/>
    <property type="project" value="TreeGrafter"/>
</dbReference>
<keyword evidence="3" id="KW-0132">Cell division</keyword>
<dbReference type="GO" id="GO:0007062">
    <property type="term" value="P:sister chromatid cohesion"/>
    <property type="evidence" value="ECO:0007669"/>
    <property type="project" value="InterPro"/>
</dbReference>
<gene>
    <name evidence="10" type="ORF">Gohar_001004</name>
</gene>
<evidence type="ECO:0000256" key="2">
    <source>
        <dbReference type="ARBA" id="ARBA00009870"/>
    </source>
</evidence>
<dbReference type="Proteomes" id="UP000593560">
    <property type="component" value="Unassembled WGS sequence"/>
</dbReference>
<dbReference type="Pfam" id="PF04824">
    <property type="entry name" value="Rad21_Rec8"/>
    <property type="match status" value="1"/>
</dbReference>
<protein>
    <recommendedName>
        <fullName evidence="9">Rad21/Rec8-like protein C-terminal eukaryotic domain-containing protein</fullName>
    </recommendedName>
</protein>
<dbReference type="InterPro" id="IPR036390">
    <property type="entry name" value="WH_DNA-bd_sf"/>
</dbReference>
<dbReference type="Gene3D" id="1.10.10.580">
    <property type="entry name" value="Structural maintenance of chromosome 1. Chain E"/>
    <property type="match status" value="1"/>
</dbReference>
<keyword evidence="5" id="KW-0159">Chromosome partition</keyword>
<dbReference type="SUPFAM" id="SSF46785">
    <property type="entry name" value="Winged helix' DNA-binding domain"/>
    <property type="match status" value="1"/>
</dbReference>
<evidence type="ECO:0000256" key="7">
    <source>
        <dbReference type="ARBA" id="ARBA00064543"/>
    </source>
</evidence>